<evidence type="ECO:0000256" key="1">
    <source>
        <dbReference type="ARBA" id="ARBA00038048"/>
    </source>
</evidence>
<keyword evidence="2" id="KW-0812">Transmembrane</keyword>
<dbReference type="PANTHER" id="PTHR12286:SF5">
    <property type="entry name" value="SACCHAROPINE DEHYDROGENASE-LIKE OXIDOREDUCTASE"/>
    <property type="match status" value="1"/>
</dbReference>
<evidence type="ECO:0000313" key="5">
    <source>
        <dbReference type="Proteomes" id="UP001515480"/>
    </source>
</evidence>
<dbReference type="EMBL" id="JBGBPQ010000008">
    <property type="protein sequence ID" value="KAL1521062.1"/>
    <property type="molecule type" value="Genomic_DNA"/>
</dbReference>
<gene>
    <name evidence="4" type="ORF">AB1Y20_022617</name>
</gene>
<keyword evidence="5" id="KW-1185">Reference proteome</keyword>
<dbReference type="InterPro" id="IPR051276">
    <property type="entry name" value="Saccharopine_DH-like_oxidrdct"/>
</dbReference>
<dbReference type="GO" id="GO:0005886">
    <property type="term" value="C:plasma membrane"/>
    <property type="evidence" value="ECO:0007669"/>
    <property type="project" value="TreeGrafter"/>
</dbReference>
<name>A0AB34JK19_PRYPA</name>
<dbReference type="AlphaFoldDB" id="A0AB34JK19"/>
<dbReference type="Pfam" id="PF03435">
    <property type="entry name" value="Sacchrp_dh_NADP"/>
    <property type="match status" value="1"/>
</dbReference>
<dbReference type="Gene3D" id="3.40.50.720">
    <property type="entry name" value="NAD(P)-binding Rossmann-like Domain"/>
    <property type="match status" value="1"/>
</dbReference>
<keyword evidence="2" id="KW-0472">Membrane</keyword>
<feature type="domain" description="Saccharopine dehydrogenase NADP binding" evidence="3">
    <location>
        <begin position="12"/>
        <end position="135"/>
    </location>
</feature>
<dbReference type="GO" id="GO:0005811">
    <property type="term" value="C:lipid droplet"/>
    <property type="evidence" value="ECO:0007669"/>
    <property type="project" value="TreeGrafter"/>
</dbReference>
<dbReference type="InterPro" id="IPR036291">
    <property type="entry name" value="NAD(P)-bd_dom_sf"/>
</dbReference>
<comment type="caution">
    <text evidence="4">The sequence shown here is derived from an EMBL/GenBank/DDBJ whole genome shotgun (WGS) entry which is preliminary data.</text>
</comment>
<protein>
    <recommendedName>
        <fullName evidence="3">Saccharopine dehydrogenase NADP binding domain-containing protein</fullName>
    </recommendedName>
</protein>
<evidence type="ECO:0000313" key="4">
    <source>
        <dbReference type="EMBL" id="KAL1521062.1"/>
    </source>
</evidence>
<dbReference type="InterPro" id="IPR005097">
    <property type="entry name" value="Sacchrp_dh_NADP-bd"/>
</dbReference>
<dbReference type="GO" id="GO:0009247">
    <property type="term" value="P:glycolipid biosynthetic process"/>
    <property type="evidence" value="ECO:0007669"/>
    <property type="project" value="TreeGrafter"/>
</dbReference>
<dbReference type="SUPFAM" id="SSF51735">
    <property type="entry name" value="NAD(P)-binding Rossmann-fold domains"/>
    <property type="match status" value="1"/>
</dbReference>
<proteinExistence type="inferred from homology"/>
<organism evidence="4 5">
    <name type="scientific">Prymnesium parvum</name>
    <name type="common">Toxic golden alga</name>
    <dbReference type="NCBI Taxonomy" id="97485"/>
    <lineage>
        <taxon>Eukaryota</taxon>
        <taxon>Haptista</taxon>
        <taxon>Haptophyta</taxon>
        <taxon>Prymnesiophyceae</taxon>
        <taxon>Prymnesiales</taxon>
        <taxon>Prymnesiaceae</taxon>
        <taxon>Prymnesium</taxon>
    </lineage>
</organism>
<sequence>MAATPSKQFDLVVFGATGDAGRAIALYLAKHAPSSCRWAIAGRNANKLHRVMKSLGESPRCKMLLASCDDMNSMTAMARDTRLVLSAAGPYTTLGEPVILACLAGEAHYVDITGELDWVAAMKAKYDTQARSKGLCICSFCGYDCIPAELSVFNAQNKLAITDSVRSAECVFSLADGGAPRGTLITILSKAGKPISMMSGLFQFVPAAERLSTAMSLFLWVLPWWSSQVNSFTIPHFMGWCNAPVVHASYAAERSSKGEGGLVYYQDRQLLPNSDRWWAGRGLVLVCGVYMLVLALAPVIFIAVAIPPVRSRLIRKLEQSYSYEGSETSQVVVYTRVTGRSGARVDGKFVCPGDAGIHCTALLAAETALTMIEAKQLPSGLTTPAIAVGEALTQRLRQCGVQPF</sequence>
<keyword evidence="2" id="KW-1133">Transmembrane helix</keyword>
<dbReference type="PANTHER" id="PTHR12286">
    <property type="entry name" value="SACCHAROPINE DEHYDROGENASE-LIKE OXIDOREDUCTASE"/>
    <property type="match status" value="1"/>
</dbReference>
<reference evidence="4 5" key="1">
    <citation type="journal article" date="2024" name="Science">
        <title>Giant polyketide synthase enzymes in the biosynthesis of giant marine polyether toxins.</title>
        <authorList>
            <person name="Fallon T.R."/>
            <person name="Shende V.V."/>
            <person name="Wierzbicki I.H."/>
            <person name="Pendleton A.L."/>
            <person name="Watervoot N.F."/>
            <person name="Auber R.P."/>
            <person name="Gonzalez D.J."/>
            <person name="Wisecaver J.H."/>
            <person name="Moore B.S."/>
        </authorList>
    </citation>
    <scope>NUCLEOTIDE SEQUENCE [LARGE SCALE GENOMIC DNA]</scope>
    <source>
        <strain evidence="4 5">12B1</strain>
    </source>
</reference>
<feature type="transmembrane region" description="Helical" evidence="2">
    <location>
        <begin position="283"/>
        <end position="306"/>
    </location>
</feature>
<comment type="similarity">
    <text evidence="1">Belongs to the saccharopine dehydrogenase family.</text>
</comment>
<evidence type="ECO:0000256" key="2">
    <source>
        <dbReference type="SAM" id="Phobius"/>
    </source>
</evidence>
<evidence type="ECO:0000259" key="3">
    <source>
        <dbReference type="Pfam" id="PF03435"/>
    </source>
</evidence>
<dbReference type="GO" id="GO:0005739">
    <property type="term" value="C:mitochondrion"/>
    <property type="evidence" value="ECO:0007669"/>
    <property type="project" value="TreeGrafter"/>
</dbReference>
<accession>A0AB34JK19</accession>
<dbReference type="Proteomes" id="UP001515480">
    <property type="component" value="Unassembled WGS sequence"/>
</dbReference>